<sequence length="233" mass="25731">MAFLISLGVIDHGYAAFLRDWPWGILVDGTDDPDTLTLPNNVWVVFYVPPGQEISADLATKLKDEIMKKNFQNKSDLEGGLLRLRGKLGMKPIEKSTPLTNYSHLMPSFGTDWPSLITGGKAADTFLFDYVVHGPGQKDDPLKYSFGCFATSGWDGSDKKIADRKFGSDKDEMALDEILKFAAEIAGNTNDTCVVHWLACRVENRTGTPSPPNKAKTQIQRFCLNKAATNKTP</sequence>
<feature type="domain" description="Putative adhesin Stv" evidence="1">
    <location>
        <begin position="32"/>
        <end position="202"/>
    </location>
</feature>
<dbReference type="Pfam" id="PF21527">
    <property type="entry name" value="Stv"/>
    <property type="match status" value="1"/>
</dbReference>
<proteinExistence type="predicted"/>
<evidence type="ECO:0000313" key="3">
    <source>
        <dbReference type="Proteomes" id="UP000077857"/>
    </source>
</evidence>
<accession>A0A177N7U1</accession>
<name>A0A177N7U1_9GAMM</name>
<dbReference type="EMBL" id="LUUJ01000093">
    <property type="protein sequence ID" value="OAI14128.1"/>
    <property type="molecule type" value="Genomic_DNA"/>
</dbReference>
<comment type="caution">
    <text evidence="2">The sequence shown here is derived from an EMBL/GenBank/DDBJ whole genome shotgun (WGS) entry which is preliminary data.</text>
</comment>
<dbReference type="RefSeq" id="WP_064041190.1">
    <property type="nucleotide sequence ID" value="NZ_LUUJ01000093.1"/>
</dbReference>
<reference evidence="2 3" key="1">
    <citation type="submission" date="2016-03" db="EMBL/GenBank/DDBJ databases">
        <authorList>
            <person name="Ploux O."/>
        </authorList>
    </citation>
    <scope>NUCLEOTIDE SEQUENCE [LARGE SCALE GENOMIC DNA]</scope>
    <source>
        <strain evidence="2 3">R-45378</strain>
    </source>
</reference>
<protein>
    <recommendedName>
        <fullName evidence="1">Putative adhesin Stv domain-containing protein</fullName>
    </recommendedName>
</protein>
<organism evidence="2 3">
    <name type="scientific">Methylomonas koyamae</name>
    <dbReference type="NCBI Taxonomy" id="702114"/>
    <lineage>
        <taxon>Bacteria</taxon>
        <taxon>Pseudomonadati</taxon>
        <taxon>Pseudomonadota</taxon>
        <taxon>Gammaproteobacteria</taxon>
        <taxon>Methylococcales</taxon>
        <taxon>Methylococcaceae</taxon>
        <taxon>Methylomonas</taxon>
    </lineage>
</organism>
<dbReference type="InterPro" id="IPR049002">
    <property type="entry name" value="Stv"/>
</dbReference>
<evidence type="ECO:0000259" key="1">
    <source>
        <dbReference type="Pfam" id="PF21527"/>
    </source>
</evidence>
<evidence type="ECO:0000313" key="2">
    <source>
        <dbReference type="EMBL" id="OAI14128.1"/>
    </source>
</evidence>
<dbReference type="Proteomes" id="UP000077857">
    <property type="component" value="Unassembled WGS sequence"/>
</dbReference>
<dbReference type="AlphaFoldDB" id="A0A177N7U1"/>
<gene>
    <name evidence="2" type="ORF">A1507_15730</name>
</gene>